<feature type="compositionally biased region" description="Basic and acidic residues" evidence="1">
    <location>
        <begin position="9"/>
        <end position="29"/>
    </location>
</feature>
<dbReference type="EMBL" id="JAHDVG010000487">
    <property type="protein sequence ID" value="KAH1166492.1"/>
    <property type="molecule type" value="Genomic_DNA"/>
</dbReference>
<proteinExistence type="predicted"/>
<keyword evidence="3" id="KW-1185">Reference proteome</keyword>
<evidence type="ECO:0000256" key="1">
    <source>
        <dbReference type="SAM" id="MobiDB-lite"/>
    </source>
</evidence>
<evidence type="ECO:0000313" key="3">
    <source>
        <dbReference type="Proteomes" id="UP000827986"/>
    </source>
</evidence>
<name>A0A9D3WQX2_9SAUR</name>
<evidence type="ECO:0000313" key="2">
    <source>
        <dbReference type="EMBL" id="KAH1166492.1"/>
    </source>
</evidence>
<reference evidence="2" key="1">
    <citation type="submission" date="2021-09" db="EMBL/GenBank/DDBJ databases">
        <title>The genome of Mauremys mutica provides insights into the evolution of semi-aquatic lifestyle.</title>
        <authorList>
            <person name="Gong S."/>
            <person name="Gao Y."/>
        </authorList>
    </citation>
    <scope>NUCLEOTIDE SEQUENCE</scope>
    <source>
        <strain evidence="2">MM-2020</strain>
        <tissue evidence="2">Muscle</tissue>
    </source>
</reference>
<organism evidence="2 3">
    <name type="scientific">Mauremys mutica</name>
    <name type="common">yellowpond turtle</name>
    <dbReference type="NCBI Taxonomy" id="74926"/>
    <lineage>
        <taxon>Eukaryota</taxon>
        <taxon>Metazoa</taxon>
        <taxon>Chordata</taxon>
        <taxon>Craniata</taxon>
        <taxon>Vertebrata</taxon>
        <taxon>Euteleostomi</taxon>
        <taxon>Archelosauria</taxon>
        <taxon>Testudinata</taxon>
        <taxon>Testudines</taxon>
        <taxon>Cryptodira</taxon>
        <taxon>Durocryptodira</taxon>
        <taxon>Testudinoidea</taxon>
        <taxon>Geoemydidae</taxon>
        <taxon>Geoemydinae</taxon>
        <taxon>Mauremys</taxon>
    </lineage>
</organism>
<gene>
    <name evidence="2" type="ORF">KIL84_015664</name>
</gene>
<sequence>MENGHNHQFAKEISEEKASIPEIKEKTNDEKDDPLFLTLVHTEGRMNNSDKGGDVAAFPTGKKAEEKTCSHENNVEHCNPIVAWLASSQSKNHIDREMLQRRLTQTAYWEDISRHTVTVKILDECGLAFRAREEVIGFPQNQNYLDILEAII</sequence>
<protein>
    <submittedName>
        <fullName evidence="2">Uncharacterized protein</fullName>
    </submittedName>
</protein>
<dbReference type="Proteomes" id="UP000827986">
    <property type="component" value="Unassembled WGS sequence"/>
</dbReference>
<accession>A0A9D3WQX2</accession>
<feature type="region of interest" description="Disordered" evidence="1">
    <location>
        <begin position="1"/>
        <end position="34"/>
    </location>
</feature>
<dbReference type="AlphaFoldDB" id="A0A9D3WQX2"/>
<comment type="caution">
    <text evidence="2">The sequence shown here is derived from an EMBL/GenBank/DDBJ whole genome shotgun (WGS) entry which is preliminary data.</text>
</comment>